<feature type="binding site" evidence="8">
    <location>
        <position position="26"/>
    </location>
    <ligand>
        <name>ATP</name>
        <dbReference type="ChEBI" id="CHEBI:30616"/>
    </ligand>
</feature>
<comment type="similarity">
    <text evidence="8">Belongs to the glutamate 5-kinase family.</text>
</comment>
<dbReference type="PRINTS" id="PR00474">
    <property type="entry name" value="GLU5KINASE"/>
</dbReference>
<dbReference type="PROSITE" id="PS50890">
    <property type="entry name" value="PUA"/>
    <property type="match status" value="1"/>
</dbReference>
<dbReference type="NCBIfam" id="TIGR01027">
    <property type="entry name" value="proB"/>
    <property type="match status" value="1"/>
</dbReference>
<gene>
    <name evidence="8" type="primary">proB</name>
    <name evidence="10" type="ORF">GB881_03925</name>
</gene>
<dbReference type="Pfam" id="PF01472">
    <property type="entry name" value="PUA"/>
    <property type="match status" value="1"/>
</dbReference>
<dbReference type="HAMAP" id="MF_00456">
    <property type="entry name" value="ProB"/>
    <property type="match status" value="1"/>
</dbReference>
<dbReference type="Gene3D" id="3.40.1160.10">
    <property type="entry name" value="Acetylglutamate kinase-like"/>
    <property type="match status" value="2"/>
</dbReference>
<sequence>MREDGPVNLPLANRAGVAQAPRIVVKIGSSSLTAPDGRLDLTVVHHLVAVLAARRAAGQQVVLVSSGAIAAGIAPLGLPGKPKDLATAQATASVGQGILVARYTEAFGYHGQRVGQVLLTAEDLIRRQNYANAQRALERLLALGVVPIVNENDTVATDEIRFGDNDRLAALVSHLVRADALVLLTDVDGLYDGPPSRPGSRLVPTVSATSDLAGVEVTGRGTAIGTGGMVTKLDAASIATGSGIPVVLTSAANVKPALAGVEVGTWFAATGHRKSARRLWLAHAAQVRGRLHLDAGAARAVTDGKRSLLAAGIVGLDGDFEPGDAVELVGPDGVVARGLTAYGSGELPAMLGKSSVQLRGSGSDAMPRAVVHRDDLAQVRPRRRH</sequence>
<dbReference type="InterPro" id="IPR005715">
    <property type="entry name" value="Glu_5kinase/COase_Synthase"/>
</dbReference>
<keyword evidence="4 8" id="KW-0808">Transferase</keyword>
<dbReference type="GO" id="GO:0004349">
    <property type="term" value="F:glutamate 5-kinase activity"/>
    <property type="evidence" value="ECO:0007669"/>
    <property type="project" value="UniProtKB-UniRule"/>
</dbReference>
<dbReference type="EC" id="2.7.2.11" evidence="8"/>
<keyword evidence="6 8" id="KW-0418">Kinase</keyword>
<comment type="pathway">
    <text evidence="8">Amino-acid biosynthesis; L-proline biosynthesis; L-glutamate 5-semialdehyde from L-glutamate: step 1/2.</text>
</comment>
<organism evidence="10 11">
    <name type="scientific">Georgenia subflava</name>
    <dbReference type="NCBI Taxonomy" id="1622177"/>
    <lineage>
        <taxon>Bacteria</taxon>
        <taxon>Bacillati</taxon>
        <taxon>Actinomycetota</taxon>
        <taxon>Actinomycetes</taxon>
        <taxon>Micrococcales</taxon>
        <taxon>Bogoriellaceae</taxon>
        <taxon>Georgenia</taxon>
    </lineage>
</organism>
<dbReference type="InterPro" id="IPR041739">
    <property type="entry name" value="G5K_ProB"/>
</dbReference>
<proteinExistence type="inferred from homology"/>
<evidence type="ECO:0000256" key="3">
    <source>
        <dbReference type="ARBA" id="ARBA00022650"/>
    </source>
</evidence>
<feature type="binding site" evidence="8">
    <location>
        <position position="165"/>
    </location>
    <ligand>
        <name>substrate</name>
    </ligand>
</feature>
<comment type="function">
    <text evidence="8">Catalyzes the transfer of a phosphate group to glutamate to form L-glutamate 5-phosphate.</text>
</comment>
<dbReference type="InterPro" id="IPR015947">
    <property type="entry name" value="PUA-like_sf"/>
</dbReference>
<dbReference type="InterPro" id="IPR011529">
    <property type="entry name" value="Glu_5kinase"/>
</dbReference>
<evidence type="ECO:0000256" key="6">
    <source>
        <dbReference type="ARBA" id="ARBA00022777"/>
    </source>
</evidence>
<dbReference type="RefSeq" id="WP_152195820.1">
    <property type="nucleotide sequence ID" value="NZ_VUKD01000004.1"/>
</dbReference>
<feature type="binding site" evidence="8">
    <location>
        <position position="66"/>
    </location>
    <ligand>
        <name>substrate</name>
    </ligand>
</feature>
<dbReference type="FunFam" id="3.40.1160.10:FF:000018">
    <property type="entry name" value="Glutamate 5-kinase"/>
    <property type="match status" value="1"/>
</dbReference>
<dbReference type="GO" id="GO:0005524">
    <property type="term" value="F:ATP binding"/>
    <property type="evidence" value="ECO:0007669"/>
    <property type="project" value="UniProtKB-KW"/>
</dbReference>
<keyword evidence="1 8" id="KW-0963">Cytoplasm</keyword>
<evidence type="ECO:0000256" key="4">
    <source>
        <dbReference type="ARBA" id="ARBA00022679"/>
    </source>
</evidence>
<keyword evidence="11" id="KW-1185">Reference proteome</keyword>
<dbReference type="OrthoDB" id="9804434at2"/>
<feature type="binding site" evidence="8">
    <location>
        <begin position="185"/>
        <end position="186"/>
    </location>
    <ligand>
        <name>ATP</name>
        <dbReference type="ChEBI" id="CHEBI:30616"/>
    </ligand>
</feature>
<dbReference type="PIRSF" id="PIRSF000729">
    <property type="entry name" value="GK"/>
    <property type="match status" value="1"/>
</dbReference>
<dbReference type="GO" id="GO:0003723">
    <property type="term" value="F:RNA binding"/>
    <property type="evidence" value="ECO:0007669"/>
    <property type="project" value="InterPro"/>
</dbReference>
<evidence type="ECO:0000256" key="5">
    <source>
        <dbReference type="ARBA" id="ARBA00022741"/>
    </source>
</evidence>
<dbReference type="SUPFAM" id="SSF53633">
    <property type="entry name" value="Carbamate kinase-like"/>
    <property type="match status" value="1"/>
</dbReference>
<dbReference type="SMART" id="SM00359">
    <property type="entry name" value="PUA"/>
    <property type="match status" value="1"/>
</dbReference>
<keyword evidence="2 8" id="KW-0028">Amino-acid biosynthesis</keyword>
<dbReference type="InterPro" id="IPR001048">
    <property type="entry name" value="Asp/Glu/Uridylate_kinase"/>
</dbReference>
<protein>
    <recommendedName>
        <fullName evidence="8">Glutamate 5-kinase</fullName>
        <ecNumber evidence="8">2.7.2.11</ecNumber>
    </recommendedName>
    <alternativeName>
        <fullName evidence="8">Gamma-glutamyl kinase</fullName>
        <shortName evidence="8">GK</shortName>
    </alternativeName>
</protein>
<dbReference type="UniPathway" id="UPA00098">
    <property type="reaction ID" value="UER00359"/>
</dbReference>
<dbReference type="GO" id="GO:0005829">
    <property type="term" value="C:cytosol"/>
    <property type="evidence" value="ECO:0007669"/>
    <property type="project" value="TreeGrafter"/>
</dbReference>
<dbReference type="PROSITE" id="PS00902">
    <property type="entry name" value="GLUTAMATE_5_KINASE"/>
    <property type="match status" value="1"/>
</dbReference>
<dbReference type="InterPro" id="IPR019797">
    <property type="entry name" value="Glutamate_5-kinase_CS"/>
</dbReference>
<evidence type="ECO:0000256" key="1">
    <source>
        <dbReference type="ARBA" id="ARBA00022490"/>
    </source>
</evidence>
<dbReference type="InterPro" id="IPR001057">
    <property type="entry name" value="Glu/AcGlu_kinase"/>
</dbReference>
<feature type="binding site" evidence="8">
    <location>
        <begin position="226"/>
        <end position="232"/>
    </location>
    <ligand>
        <name>ATP</name>
        <dbReference type="ChEBI" id="CHEBI:30616"/>
    </ligand>
</feature>
<comment type="catalytic activity">
    <reaction evidence="8">
        <text>L-glutamate + ATP = L-glutamyl 5-phosphate + ADP</text>
        <dbReference type="Rhea" id="RHEA:14877"/>
        <dbReference type="ChEBI" id="CHEBI:29985"/>
        <dbReference type="ChEBI" id="CHEBI:30616"/>
        <dbReference type="ChEBI" id="CHEBI:58274"/>
        <dbReference type="ChEBI" id="CHEBI:456216"/>
        <dbReference type="EC" id="2.7.2.11"/>
    </reaction>
</comment>
<feature type="domain" description="PUA" evidence="9">
    <location>
        <begin position="289"/>
        <end position="372"/>
    </location>
</feature>
<dbReference type="Gene3D" id="2.30.130.10">
    <property type="entry name" value="PUA domain"/>
    <property type="match status" value="1"/>
</dbReference>
<dbReference type="Pfam" id="PF00696">
    <property type="entry name" value="AA_kinase"/>
    <property type="match status" value="1"/>
</dbReference>
<evidence type="ECO:0000313" key="11">
    <source>
        <dbReference type="Proteomes" id="UP000437709"/>
    </source>
</evidence>
<keyword evidence="5 8" id="KW-0547">Nucleotide-binding</keyword>
<comment type="subcellular location">
    <subcellularLocation>
        <location evidence="8">Cytoplasm</location>
    </subcellularLocation>
</comment>
<dbReference type="InterPro" id="IPR036974">
    <property type="entry name" value="PUA_sf"/>
</dbReference>
<evidence type="ECO:0000256" key="2">
    <source>
        <dbReference type="ARBA" id="ARBA00022605"/>
    </source>
</evidence>
<dbReference type="CDD" id="cd04242">
    <property type="entry name" value="AAK_G5K_ProB"/>
    <property type="match status" value="1"/>
</dbReference>
<dbReference type="SUPFAM" id="SSF88697">
    <property type="entry name" value="PUA domain-like"/>
    <property type="match status" value="1"/>
</dbReference>
<accession>A0A6N7ECQ4</accession>
<evidence type="ECO:0000313" key="10">
    <source>
        <dbReference type="EMBL" id="MPV36202.1"/>
    </source>
</evidence>
<dbReference type="CDD" id="cd21157">
    <property type="entry name" value="PUA_G5K"/>
    <property type="match status" value="1"/>
</dbReference>
<dbReference type="PANTHER" id="PTHR43654">
    <property type="entry name" value="GLUTAMATE 5-KINASE"/>
    <property type="match status" value="1"/>
</dbReference>
<dbReference type="EMBL" id="WHPC01000008">
    <property type="protein sequence ID" value="MPV36202.1"/>
    <property type="molecule type" value="Genomic_DNA"/>
</dbReference>
<dbReference type="PANTHER" id="PTHR43654:SF1">
    <property type="entry name" value="ISOPENTENYL PHOSPHATE KINASE"/>
    <property type="match status" value="1"/>
</dbReference>
<keyword evidence="3 8" id="KW-0641">Proline biosynthesis</keyword>
<keyword evidence="7 8" id="KW-0067">ATP-binding</keyword>
<feature type="binding site" evidence="8">
    <location>
        <position position="153"/>
    </location>
    <ligand>
        <name>substrate</name>
    </ligand>
</feature>
<dbReference type="Proteomes" id="UP000437709">
    <property type="component" value="Unassembled WGS sequence"/>
</dbReference>
<evidence type="ECO:0000256" key="8">
    <source>
        <dbReference type="HAMAP-Rule" id="MF_00456"/>
    </source>
</evidence>
<comment type="caution">
    <text evidence="10">The sequence shown here is derived from an EMBL/GenBank/DDBJ whole genome shotgun (WGS) entry which is preliminary data.</text>
</comment>
<dbReference type="InterPro" id="IPR036393">
    <property type="entry name" value="AceGlu_kinase-like_sf"/>
</dbReference>
<dbReference type="InterPro" id="IPR002478">
    <property type="entry name" value="PUA"/>
</dbReference>
<dbReference type="GO" id="GO:0055129">
    <property type="term" value="P:L-proline biosynthetic process"/>
    <property type="evidence" value="ECO:0007669"/>
    <property type="project" value="UniProtKB-UniRule"/>
</dbReference>
<name>A0A6N7ECQ4_9MICO</name>
<evidence type="ECO:0000256" key="7">
    <source>
        <dbReference type="ARBA" id="ARBA00022840"/>
    </source>
</evidence>
<evidence type="ECO:0000259" key="9">
    <source>
        <dbReference type="SMART" id="SM00359"/>
    </source>
</evidence>
<dbReference type="AlphaFoldDB" id="A0A6N7ECQ4"/>
<reference evidence="10 11" key="1">
    <citation type="submission" date="2019-10" db="EMBL/GenBank/DDBJ databases">
        <title>Georgenia wutianyii sp. nov. and Georgenia yuyongxinii sp. nov. isolated from plateau pika (Ochotona curzoniae) in the Qinghai-Tibet plateau of China.</title>
        <authorList>
            <person name="Tian Z."/>
        </authorList>
    </citation>
    <scope>NUCLEOTIDE SEQUENCE [LARGE SCALE GENOMIC DNA]</scope>
    <source>
        <strain evidence="10 11">JCM 19765</strain>
    </source>
</reference>